<gene>
    <name evidence="1" type="ORF">UFOVP354_27</name>
</gene>
<evidence type="ECO:0000313" key="1">
    <source>
        <dbReference type="EMBL" id="CAB4139776.1"/>
    </source>
</evidence>
<dbReference type="EMBL" id="LR796368">
    <property type="protein sequence ID" value="CAB4139776.1"/>
    <property type="molecule type" value="Genomic_DNA"/>
</dbReference>
<reference evidence="1" key="1">
    <citation type="submission" date="2020-04" db="EMBL/GenBank/DDBJ databases">
        <authorList>
            <person name="Chiriac C."/>
            <person name="Salcher M."/>
            <person name="Ghai R."/>
            <person name="Kavagutti S V."/>
        </authorList>
    </citation>
    <scope>NUCLEOTIDE SEQUENCE</scope>
</reference>
<name>A0A6J5M3V4_9CAUD</name>
<protein>
    <submittedName>
        <fullName evidence="1">Uncharacterized protein</fullName>
    </submittedName>
</protein>
<sequence>MPVENKYTDANLVANKKTVPYSVGSGSEPFILVGTVSVAAVDDDGSIFRVFASVPSNAVPISLEVFNTAITGGTSYGFGLYRANLGAVVNATVLASAIDMSSARTIATANNVGLSALTLGELRTLASLSGVANPDDSYDIALTATTVGTAAGTIRVRGVFVFN</sequence>
<organism evidence="1">
    <name type="scientific">uncultured Caudovirales phage</name>
    <dbReference type="NCBI Taxonomy" id="2100421"/>
    <lineage>
        <taxon>Viruses</taxon>
        <taxon>Duplodnaviria</taxon>
        <taxon>Heunggongvirae</taxon>
        <taxon>Uroviricota</taxon>
        <taxon>Caudoviricetes</taxon>
        <taxon>Peduoviridae</taxon>
        <taxon>Maltschvirus</taxon>
        <taxon>Maltschvirus maltsch</taxon>
    </lineage>
</organism>
<accession>A0A6J5M3V4</accession>
<proteinExistence type="predicted"/>